<dbReference type="OrthoDB" id="362700at2"/>
<feature type="region of interest" description="Disordered" evidence="1">
    <location>
        <begin position="114"/>
        <end position="138"/>
    </location>
</feature>
<evidence type="ECO:0000256" key="1">
    <source>
        <dbReference type="SAM" id="MobiDB-lite"/>
    </source>
</evidence>
<dbReference type="AlphaFoldDB" id="A0A402D0B0"/>
<dbReference type="KEGG" id="ccot:CCAX7_57710"/>
<feature type="compositionally biased region" description="Basic residues" evidence="1">
    <location>
        <begin position="117"/>
        <end position="126"/>
    </location>
</feature>
<dbReference type="EMBL" id="AP025739">
    <property type="protein sequence ID" value="BDI33720.1"/>
    <property type="molecule type" value="Genomic_DNA"/>
</dbReference>
<evidence type="ECO:0000313" key="3">
    <source>
        <dbReference type="Proteomes" id="UP000287394"/>
    </source>
</evidence>
<dbReference type="Proteomes" id="UP000287394">
    <property type="component" value="Chromosome"/>
</dbReference>
<gene>
    <name evidence="2" type="ORF">CCAX7_57710</name>
</gene>
<organism evidence="2 3">
    <name type="scientific">Capsulimonas corticalis</name>
    <dbReference type="NCBI Taxonomy" id="2219043"/>
    <lineage>
        <taxon>Bacteria</taxon>
        <taxon>Bacillati</taxon>
        <taxon>Armatimonadota</taxon>
        <taxon>Armatimonadia</taxon>
        <taxon>Capsulimonadales</taxon>
        <taxon>Capsulimonadaceae</taxon>
        <taxon>Capsulimonas</taxon>
    </lineage>
</organism>
<accession>A0A402D0B0</accession>
<reference evidence="2 3" key="1">
    <citation type="journal article" date="2019" name="Int. J. Syst. Evol. Microbiol.">
        <title>Capsulimonas corticalis gen. nov., sp. nov., an aerobic capsulated bacterium, of a novel bacterial order, Capsulimonadales ord. nov., of the class Armatimonadia of the phylum Armatimonadetes.</title>
        <authorList>
            <person name="Li J."/>
            <person name="Kudo C."/>
            <person name="Tonouchi A."/>
        </authorList>
    </citation>
    <scope>NUCLEOTIDE SEQUENCE [LARGE SCALE GENOMIC DNA]</scope>
    <source>
        <strain evidence="2 3">AX-7</strain>
    </source>
</reference>
<protein>
    <submittedName>
        <fullName evidence="2">Uncharacterized protein</fullName>
    </submittedName>
</protein>
<keyword evidence="3" id="KW-1185">Reference proteome</keyword>
<proteinExistence type="predicted"/>
<dbReference type="RefSeq" id="WP_119322943.1">
    <property type="nucleotide sequence ID" value="NZ_AP025739.1"/>
</dbReference>
<sequence>MGTWDTGLIADVTIQEIYLDCLARYDEGFRHEEIRSALNLRFADLLEDPCDACVVWFALANAQWEYGVLEPDVLARVEDLIKSKKALTHWEETDENDQHRRKGALAKFLGRIQQPKTRPRRQKKARTAPAGTMTTSTL</sequence>
<evidence type="ECO:0000313" key="2">
    <source>
        <dbReference type="EMBL" id="BDI33720.1"/>
    </source>
</evidence>
<name>A0A402D0B0_9BACT</name>